<feature type="domain" description="Fimbrial-type adhesion" evidence="3">
    <location>
        <begin position="230"/>
        <end position="363"/>
    </location>
</feature>
<dbReference type="Pfam" id="PF00419">
    <property type="entry name" value="Fimbrial"/>
    <property type="match status" value="1"/>
</dbReference>
<accession>A0ABU8VFN3</accession>
<evidence type="ECO:0000313" key="4">
    <source>
        <dbReference type="EMBL" id="MEJ8812457.1"/>
    </source>
</evidence>
<organism evidence="4 5">
    <name type="scientific">Variovorax ureilyticus</name>
    <dbReference type="NCBI Taxonomy" id="1836198"/>
    <lineage>
        <taxon>Bacteria</taxon>
        <taxon>Pseudomonadati</taxon>
        <taxon>Pseudomonadota</taxon>
        <taxon>Betaproteobacteria</taxon>
        <taxon>Burkholderiales</taxon>
        <taxon>Comamonadaceae</taxon>
        <taxon>Variovorax</taxon>
    </lineage>
</organism>
<proteinExistence type="predicted"/>
<sequence>MNFVNATWHGRARRHALAFLAAMTLALLFHGTARAGMTCSSSSPSPASFNFSTPSGTFTVPRDAPIGTLLTPWTGMQGNATAVWSGCNASANVWYGPAYLAMLEDESNLVSVQGVTYIAYKTSVPGVSLIGRASSYLNGGWSPTQVLRRKGNGWVTLVNWSTSSNTSDVRFGFAMQFAFVKTGVIEGGTTNPPGLAFQVGIEADSGTNPSHIGNVNLSGSATFVVLSCTTPDVTVEMGKYPLKHFTGQGSLTPAKDFNIQLQNCPAGMNSIKYQIDPTTNVVSAIDSIVALDAGSTASGIGLQLLNAAGTAAHPLSTTIVFSGYQGATGGSYTIPLKARYYQTGPSVQGGIANTSMMFTMTYD</sequence>
<dbReference type="Gene3D" id="2.60.40.1090">
    <property type="entry name" value="Fimbrial-type adhesion domain"/>
    <property type="match status" value="1"/>
</dbReference>
<evidence type="ECO:0000313" key="5">
    <source>
        <dbReference type="Proteomes" id="UP001365846"/>
    </source>
</evidence>
<dbReference type="PANTHER" id="PTHR33420:SF3">
    <property type="entry name" value="FIMBRIAL SUBUNIT ELFA"/>
    <property type="match status" value="1"/>
</dbReference>
<dbReference type="Gene3D" id="2.60.40.3310">
    <property type="match status" value="1"/>
</dbReference>
<feature type="chain" id="PRO_5046121136" evidence="2">
    <location>
        <begin position="36"/>
        <end position="363"/>
    </location>
</feature>
<evidence type="ECO:0000256" key="1">
    <source>
        <dbReference type="ARBA" id="ARBA00022729"/>
    </source>
</evidence>
<dbReference type="Proteomes" id="UP001365846">
    <property type="component" value="Unassembled WGS sequence"/>
</dbReference>
<keyword evidence="1 2" id="KW-0732">Signal</keyword>
<dbReference type="InterPro" id="IPR036937">
    <property type="entry name" value="Adhesion_dom_fimbrial_sf"/>
</dbReference>
<reference evidence="4 5" key="1">
    <citation type="submission" date="2024-03" db="EMBL/GenBank/DDBJ databases">
        <title>Novel species of the genus Variovorax.</title>
        <authorList>
            <person name="Liu Q."/>
            <person name="Xin Y.-H."/>
        </authorList>
    </citation>
    <scope>NUCLEOTIDE SEQUENCE [LARGE SCALE GENOMIC DNA]</scope>
    <source>
        <strain evidence="4 5">KACC 18899</strain>
    </source>
</reference>
<protein>
    <submittedName>
        <fullName evidence="4">Fimbrial protein</fullName>
    </submittedName>
</protein>
<dbReference type="InterPro" id="IPR008966">
    <property type="entry name" value="Adhesion_dom_sf"/>
</dbReference>
<dbReference type="RefSeq" id="WP_340357718.1">
    <property type="nucleotide sequence ID" value="NZ_JBBKZU010000006.1"/>
</dbReference>
<evidence type="ECO:0000259" key="3">
    <source>
        <dbReference type="Pfam" id="PF00419"/>
    </source>
</evidence>
<dbReference type="EMBL" id="JBBKZU010000006">
    <property type="protein sequence ID" value="MEJ8812457.1"/>
    <property type="molecule type" value="Genomic_DNA"/>
</dbReference>
<dbReference type="PANTHER" id="PTHR33420">
    <property type="entry name" value="FIMBRIAL SUBUNIT ELFA-RELATED"/>
    <property type="match status" value="1"/>
</dbReference>
<comment type="caution">
    <text evidence="4">The sequence shown here is derived from an EMBL/GenBank/DDBJ whole genome shotgun (WGS) entry which is preliminary data.</text>
</comment>
<dbReference type="SUPFAM" id="SSF49401">
    <property type="entry name" value="Bacterial adhesins"/>
    <property type="match status" value="1"/>
</dbReference>
<name>A0ABU8VFN3_9BURK</name>
<feature type="signal peptide" evidence="2">
    <location>
        <begin position="1"/>
        <end position="35"/>
    </location>
</feature>
<gene>
    <name evidence="4" type="ORF">WKW77_15335</name>
</gene>
<dbReference type="InterPro" id="IPR000259">
    <property type="entry name" value="Adhesion_dom_fimbrial"/>
</dbReference>
<dbReference type="InterPro" id="IPR050263">
    <property type="entry name" value="Bact_Fimbrial_Adh_Pro"/>
</dbReference>
<evidence type="ECO:0000256" key="2">
    <source>
        <dbReference type="SAM" id="SignalP"/>
    </source>
</evidence>
<keyword evidence="5" id="KW-1185">Reference proteome</keyword>